<dbReference type="SUPFAM" id="SSF51206">
    <property type="entry name" value="cAMP-binding domain-like"/>
    <property type="match status" value="1"/>
</dbReference>
<name>A0A9D5K006_9BACT</name>
<feature type="domain" description="PNPLA" evidence="7">
    <location>
        <begin position="370"/>
        <end position="533"/>
    </location>
</feature>
<reference evidence="8" key="1">
    <citation type="submission" date="2019-11" db="EMBL/GenBank/DDBJ databases">
        <title>Microbial mats filling the niche in hypersaline microbial mats.</title>
        <authorList>
            <person name="Wong H.L."/>
            <person name="Macleod F.I."/>
            <person name="White R.A. III"/>
            <person name="Burns B.P."/>
        </authorList>
    </citation>
    <scope>NUCLEOTIDE SEQUENCE</scope>
    <source>
        <strain evidence="8">Rbin_158</strain>
    </source>
</reference>
<dbReference type="InterPro" id="IPR016035">
    <property type="entry name" value="Acyl_Trfase/lysoPLipase"/>
</dbReference>
<dbReference type="GO" id="GO:0016042">
    <property type="term" value="P:lipid catabolic process"/>
    <property type="evidence" value="ECO:0007669"/>
    <property type="project" value="UniProtKB-KW"/>
</dbReference>
<dbReference type="Gene3D" id="3.40.1090.10">
    <property type="entry name" value="Cytosolic phospholipase A2 catalytic domain"/>
    <property type="match status" value="2"/>
</dbReference>
<organism evidence="8 9">
    <name type="scientific">candidate division KSB3 bacterium</name>
    <dbReference type="NCBI Taxonomy" id="2044937"/>
    <lineage>
        <taxon>Bacteria</taxon>
        <taxon>candidate division KSB3</taxon>
    </lineage>
</organism>
<dbReference type="InterPro" id="IPR002641">
    <property type="entry name" value="PNPLA_dom"/>
</dbReference>
<evidence type="ECO:0000259" key="7">
    <source>
        <dbReference type="PROSITE" id="PS51635"/>
    </source>
</evidence>
<proteinExistence type="inferred from homology"/>
<evidence type="ECO:0000256" key="1">
    <source>
        <dbReference type="ARBA" id="ARBA00006636"/>
    </source>
</evidence>
<dbReference type="Gene3D" id="3.40.50.300">
    <property type="entry name" value="P-loop containing nucleotide triphosphate hydrolases"/>
    <property type="match status" value="1"/>
</dbReference>
<dbReference type="SMART" id="SM00100">
    <property type="entry name" value="cNMP"/>
    <property type="match status" value="1"/>
</dbReference>
<gene>
    <name evidence="8" type="ORF">GF339_21835</name>
</gene>
<comment type="caution">
    <text evidence="5">Lacks conserved residue(s) required for the propagation of feature annotation.</text>
</comment>
<evidence type="ECO:0000313" key="8">
    <source>
        <dbReference type="EMBL" id="MBD3327243.1"/>
    </source>
</evidence>
<sequence>MITISELRKNALFLGVKTSEIRRILPTLRQEYYPRSAVICREGEPGTCIYIILSGQVKLSIIEKTHTKTLTYLNAGDFFGEGAILTNEPRSVTAEAVIDAEILLFNQQTFHDLVERDATIMHNIIRTIDRRIRKRTLGMFHQQVKQSQIIALYSPKKNPWKTFLAVSLAVSLSQQTAQSVVVLDMTMNAPAIPQILNMGELPTIGEDEISEERIKKTLVQHDAGFHLAPMTTTLLKQGKISREQIASTLSVLQTLFQYVIINTPSEISNNTFEALDLSHEVVLLSPVHEEPPTGMFDHQDIITVYYCPEETQETEKRTVAPSSLVLISTQAVEQKFYAHGQIPVHKDSHDTTSAAIHKIARHIANLRIGLALGGIAARGLSHIGVLKVLENNNIPIDMISASNTGAVIGAMYAKGMSLAEIEQIVLDLEQHLPLFSARDFNPFSGGLLKNRRLLALIAEFLPEHLTFHDLTIPLRMITMALDTGKEVALHTGSLLKGIEASIAMPGIFPPVHYQETFLVDGSTINPVPISDLVEMQADILVGVNSFAPLTPSYTPPPKDYH</sequence>
<dbReference type="InterPro" id="IPR000595">
    <property type="entry name" value="cNMP-bd_dom"/>
</dbReference>
<feature type="domain" description="Cyclic nucleotide-binding" evidence="6">
    <location>
        <begin position="12"/>
        <end position="131"/>
    </location>
</feature>
<evidence type="ECO:0000256" key="5">
    <source>
        <dbReference type="PROSITE-ProRule" id="PRU01161"/>
    </source>
</evidence>
<evidence type="ECO:0000313" key="9">
    <source>
        <dbReference type="Proteomes" id="UP000649604"/>
    </source>
</evidence>
<evidence type="ECO:0000256" key="2">
    <source>
        <dbReference type="ARBA" id="ARBA00022801"/>
    </source>
</evidence>
<comment type="similarity">
    <text evidence="1">Belongs to the NTE family.</text>
</comment>
<dbReference type="InterPro" id="IPR014710">
    <property type="entry name" value="RmlC-like_jellyroll"/>
</dbReference>
<dbReference type="Pfam" id="PF00027">
    <property type="entry name" value="cNMP_binding"/>
    <property type="match status" value="1"/>
</dbReference>
<dbReference type="AlphaFoldDB" id="A0A9D5K006"/>
<dbReference type="PROSITE" id="PS51635">
    <property type="entry name" value="PNPLA"/>
    <property type="match status" value="1"/>
</dbReference>
<dbReference type="SUPFAM" id="SSF52540">
    <property type="entry name" value="P-loop containing nucleoside triphosphate hydrolases"/>
    <property type="match status" value="1"/>
</dbReference>
<accession>A0A9D5K006</accession>
<keyword evidence="2" id="KW-0378">Hydrolase</keyword>
<protein>
    <submittedName>
        <fullName evidence="8">Cyclic nucleotide-binding domain-containing protein</fullName>
    </submittedName>
</protein>
<feature type="non-terminal residue" evidence="8">
    <location>
        <position position="561"/>
    </location>
</feature>
<dbReference type="EMBL" id="WJJP01000711">
    <property type="protein sequence ID" value="MBD3327243.1"/>
    <property type="molecule type" value="Genomic_DNA"/>
</dbReference>
<evidence type="ECO:0000256" key="3">
    <source>
        <dbReference type="ARBA" id="ARBA00022963"/>
    </source>
</evidence>
<keyword evidence="4" id="KW-0443">Lipid metabolism</keyword>
<comment type="caution">
    <text evidence="8">The sequence shown here is derived from an EMBL/GenBank/DDBJ whole genome shotgun (WGS) entry which is preliminary data.</text>
</comment>
<dbReference type="Gene3D" id="2.60.120.10">
    <property type="entry name" value="Jelly Rolls"/>
    <property type="match status" value="1"/>
</dbReference>
<dbReference type="PANTHER" id="PTHR14226:SF29">
    <property type="entry name" value="NEUROPATHY TARGET ESTERASE SWS"/>
    <property type="match status" value="1"/>
</dbReference>
<dbReference type="Proteomes" id="UP000649604">
    <property type="component" value="Unassembled WGS sequence"/>
</dbReference>
<evidence type="ECO:0000259" key="6">
    <source>
        <dbReference type="PROSITE" id="PS50042"/>
    </source>
</evidence>
<dbReference type="InterPro" id="IPR018488">
    <property type="entry name" value="cNMP-bd_CS"/>
</dbReference>
<dbReference type="CDD" id="cd00038">
    <property type="entry name" value="CAP_ED"/>
    <property type="match status" value="1"/>
</dbReference>
<dbReference type="SUPFAM" id="SSF52151">
    <property type="entry name" value="FabD/lysophospholipase-like"/>
    <property type="match status" value="1"/>
</dbReference>
<dbReference type="PROSITE" id="PS00888">
    <property type="entry name" value="CNMP_BINDING_1"/>
    <property type="match status" value="1"/>
</dbReference>
<dbReference type="PROSITE" id="PS50042">
    <property type="entry name" value="CNMP_BINDING_3"/>
    <property type="match status" value="1"/>
</dbReference>
<evidence type="ECO:0000256" key="4">
    <source>
        <dbReference type="ARBA" id="ARBA00023098"/>
    </source>
</evidence>
<dbReference type="GO" id="GO:0004622">
    <property type="term" value="F:phosphatidylcholine lysophospholipase activity"/>
    <property type="evidence" value="ECO:0007669"/>
    <property type="project" value="UniProtKB-ARBA"/>
</dbReference>
<dbReference type="PANTHER" id="PTHR14226">
    <property type="entry name" value="NEUROPATHY TARGET ESTERASE/SWISS CHEESE D.MELANOGASTER"/>
    <property type="match status" value="1"/>
</dbReference>
<dbReference type="InterPro" id="IPR027417">
    <property type="entry name" value="P-loop_NTPase"/>
</dbReference>
<dbReference type="Pfam" id="PF01734">
    <property type="entry name" value="Patatin"/>
    <property type="match status" value="1"/>
</dbReference>
<dbReference type="InterPro" id="IPR018490">
    <property type="entry name" value="cNMP-bd_dom_sf"/>
</dbReference>
<keyword evidence="3" id="KW-0442">Lipid degradation</keyword>
<dbReference type="InterPro" id="IPR050301">
    <property type="entry name" value="NTE"/>
</dbReference>